<accession>A0A8H3D187</accession>
<evidence type="ECO:0000259" key="1">
    <source>
        <dbReference type="Pfam" id="PF14200"/>
    </source>
</evidence>
<dbReference type="EMBL" id="CAJMXA010003566">
    <property type="protein sequence ID" value="CAE6503535.1"/>
    <property type="molecule type" value="Genomic_DNA"/>
</dbReference>
<dbReference type="CDD" id="cd23432">
    <property type="entry name" value="beta-trefoil_Ricin_EndoBetaGal-like"/>
    <property type="match status" value="1"/>
</dbReference>
<dbReference type="InterPro" id="IPR035992">
    <property type="entry name" value="Ricin_B-like_lectins"/>
</dbReference>
<evidence type="ECO:0000313" key="3">
    <source>
        <dbReference type="Proteomes" id="UP000663853"/>
    </source>
</evidence>
<dbReference type="SUPFAM" id="SSF50370">
    <property type="entry name" value="Ricin B-like lectins"/>
    <property type="match status" value="2"/>
</dbReference>
<dbReference type="Proteomes" id="UP000663853">
    <property type="component" value="Unassembled WGS sequence"/>
</dbReference>
<dbReference type="InterPro" id="IPR000772">
    <property type="entry name" value="Ricin_B_lectin"/>
</dbReference>
<evidence type="ECO:0000313" key="2">
    <source>
        <dbReference type="EMBL" id="CAE6503535.1"/>
    </source>
</evidence>
<proteinExistence type="predicted"/>
<sequence>MATFPHVYRIKNVGSGHYLALTTATPKDPIACLPTQPDDKKGLWRIVSLPNGAYRIKNEENGLEVDRPTNSLRISSNSDGSGYAFYLSGPDTARKIRATATGGTVLQHEKANTQVVSARDNASEKQQQWIFETAKWNVKTGSVIDLEKCIPGDNVKIFGYGANGGENQKWDIQPSGTSPHMTLRCLATNKYATFSDFNAGTSLRSSGQPQECLIIPANRGFYISPVPGPGYVYDLTNGNAADETLITPVINHGLDHQKWHFIAV</sequence>
<dbReference type="Pfam" id="PF14200">
    <property type="entry name" value="RicinB_lectin_2"/>
    <property type="match status" value="1"/>
</dbReference>
<gene>
    <name evidence="2" type="ORF">RDB_LOCUS116189</name>
</gene>
<feature type="domain" description="Ricin B lectin" evidence="1">
    <location>
        <begin position="6"/>
        <end position="67"/>
    </location>
</feature>
<reference evidence="2" key="1">
    <citation type="submission" date="2021-01" db="EMBL/GenBank/DDBJ databases">
        <authorList>
            <person name="Kaushik A."/>
        </authorList>
    </citation>
    <scope>NUCLEOTIDE SEQUENCE</scope>
    <source>
        <strain evidence="2">AG6-10EEA</strain>
    </source>
</reference>
<organism evidence="2 3">
    <name type="scientific">Rhizoctonia solani</name>
    <dbReference type="NCBI Taxonomy" id="456999"/>
    <lineage>
        <taxon>Eukaryota</taxon>
        <taxon>Fungi</taxon>
        <taxon>Dikarya</taxon>
        <taxon>Basidiomycota</taxon>
        <taxon>Agaricomycotina</taxon>
        <taxon>Agaricomycetes</taxon>
        <taxon>Cantharellales</taxon>
        <taxon>Ceratobasidiaceae</taxon>
        <taxon>Rhizoctonia</taxon>
    </lineage>
</organism>
<dbReference type="Gene3D" id="2.80.10.50">
    <property type="match status" value="2"/>
</dbReference>
<protein>
    <recommendedName>
        <fullName evidence="1">Ricin B lectin domain-containing protein</fullName>
    </recommendedName>
</protein>
<dbReference type="AlphaFoldDB" id="A0A8H3D187"/>
<name>A0A8H3D187_9AGAM</name>
<comment type="caution">
    <text evidence="2">The sequence shown here is derived from an EMBL/GenBank/DDBJ whole genome shotgun (WGS) entry which is preliminary data.</text>
</comment>